<proteinExistence type="predicted"/>
<dbReference type="EMBL" id="SWKV01000002">
    <property type="protein sequence ID" value="KAF3047536.1"/>
    <property type="molecule type" value="Genomic_DNA"/>
</dbReference>
<organism evidence="1 2">
    <name type="scientific">Didymella heteroderae</name>
    <dbReference type="NCBI Taxonomy" id="1769908"/>
    <lineage>
        <taxon>Eukaryota</taxon>
        <taxon>Fungi</taxon>
        <taxon>Dikarya</taxon>
        <taxon>Ascomycota</taxon>
        <taxon>Pezizomycotina</taxon>
        <taxon>Dothideomycetes</taxon>
        <taxon>Pleosporomycetidae</taxon>
        <taxon>Pleosporales</taxon>
        <taxon>Pleosporineae</taxon>
        <taxon>Didymellaceae</taxon>
        <taxon>Didymella</taxon>
    </lineage>
</organism>
<accession>A0A9P5C517</accession>
<dbReference type="Proteomes" id="UP000758155">
    <property type="component" value="Unassembled WGS sequence"/>
</dbReference>
<name>A0A9P5C517_9PLEO</name>
<gene>
    <name evidence="1" type="ORF">E8E12_010110</name>
</gene>
<reference evidence="1" key="1">
    <citation type="submission" date="2019-04" db="EMBL/GenBank/DDBJ databases">
        <title>Sequencing of skin fungus with MAO and IRED activity.</title>
        <authorList>
            <person name="Marsaioli A.J."/>
            <person name="Bonatto J.M.C."/>
            <person name="Reis Junior O."/>
        </authorList>
    </citation>
    <scope>NUCLEOTIDE SEQUENCE</scope>
    <source>
        <strain evidence="1">28M1</strain>
    </source>
</reference>
<dbReference type="OrthoDB" id="3799132at2759"/>
<protein>
    <submittedName>
        <fullName evidence="1">Uncharacterized protein</fullName>
    </submittedName>
</protein>
<dbReference type="AlphaFoldDB" id="A0A9P5C517"/>
<comment type="caution">
    <text evidence="1">The sequence shown here is derived from an EMBL/GenBank/DDBJ whole genome shotgun (WGS) entry which is preliminary data.</text>
</comment>
<evidence type="ECO:0000313" key="1">
    <source>
        <dbReference type="EMBL" id="KAF3047536.1"/>
    </source>
</evidence>
<keyword evidence="2" id="KW-1185">Reference proteome</keyword>
<evidence type="ECO:0000313" key="2">
    <source>
        <dbReference type="Proteomes" id="UP000758155"/>
    </source>
</evidence>
<sequence>MSVMLLAQHAPWANTITEIEFQDSKKDINNFSYNPTELSVVANLITKLPKGQTHQVRNGFYTPKFARLKVRLYFNIPYRTLARILVYLFEPANYSDINVMMLFQEWYESEIDFQTFF</sequence>